<accession>A0A4P7LS82</accession>
<dbReference type="OrthoDB" id="8872837at2"/>
<name>A0A4P7LS82_9BURK</name>
<gene>
    <name evidence="4" type="ORF">E0W60_30235</name>
</gene>
<dbReference type="EC" id="2.7.13.3" evidence="2"/>
<keyword evidence="4" id="KW-0614">Plasmid</keyword>
<evidence type="ECO:0000313" key="5">
    <source>
        <dbReference type="Proteomes" id="UP000295294"/>
    </source>
</evidence>
<comment type="catalytic activity">
    <reaction evidence="1">
        <text>ATP + protein L-histidine = ADP + protein N-phospho-L-histidine.</text>
        <dbReference type="EC" id="2.7.13.3"/>
    </reaction>
</comment>
<dbReference type="Pfam" id="PF02518">
    <property type="entry name" value="HATPase_c"/>
    <property type="match status" value="1"/>
</dbReference>
<organism evidence="4 5">
    <name type="scientific">Cupriavidus oxalaticus</name>
    <dbReference type="NCBI Taxonomy" id="96344"/>
    <lineage>
        <taxon>Bacteria</taxon>
        <taxon>Pseudomonadati</taxon>
        <taxon>Pseudomonadota</taxon>
        <taxon>Betaproteobacteria</taxon>
        <taxon>Burkholderiales</taxon>
        <taxon>Burkholderiaceae</taxon>
        <taxon>Cupriavidus</taxon>
    </lineage>
</organism>
<dbReference type="SUPFAM" id="SSF55874">
    <property type="entry name" value="ATPase domain of HSP90 chaperone/DNA topoisomerase II/histidine kinase"/>
    <property type="match status" value="1"/>
</dbReference>
<dbReference type="GO" id="GO:0004673">
    <property type="term" value="F:protein histidine kinase activity"/>
    <property type="evidence" value="ECO:0007669"/>
    <property type="project" value="UniProtKB-EC"/>
</dbReference>
<geneLocation type="plasmid" evidence="4">
    <name>unnamed1</name>
</geneLocation>
<dbReference type="InterPro" id="IPR036890">
    <property type="entry name" value="HATPase_C_sf"/>
</dbReference>
<dbReference type="InterPro" id="IPR004358">
    <property type="entry name" value="Sig_transdc_His_kin-like_C"/>
</dbReference>
<protein>
    <recommendedName>
        <fullName evidence="2">histidine kinase</fullName>
        <ecNumber evidence="2">2.7.13.3</ecNumber>
    </recommendedName>
</protein>
<dbReference type="KEGG" id="cox:E0W60_30235"/>
<evidence type="ECO:0000313" key="4">
    <source>
        <dbReference type="EMBL" id="QBY55351.1"/>
    </source>
</evidence>
<dbReference type="Gene3D" id="3.30.565.10">
    <property type="entry name" value="Histidine kinase-like ATPase, C-terminal domain"/>
    <property type="match status" value="1"/>
</dbReference>
<evidence type="ECO:0000256" key="1">
    <source>
        <dbReference type="ARBA" id="ARBA00000085"/>
    </source>
</evidence>
<dbReference type="EMBL" id="CP038636">
    <property type="protein sequence ID" value="QBY55351.1"/>
    <property type="molecule type" value="Genomic_DNA"/>
</dbReference>
<evidence type="ECO:0000259" key="3">
    <source>
        <dbReference type="Pfam" id="PF02518"/>
    </source>
</evidence>
<proteinExistence type="predicted"/>
<dbReference type="RefSeq" id="WP_135706601.1">
    <property type="nucleotide sequence ID" value="NZ_CP038636.1"/>
</dbReference>
<reference evidence="4 5" key="1">
    <citation type="submission" date="2019-03" db="EMBL/GenBank/DDBJ databases">
        <title>Efficiently degradation of phenoxyalkanoic acid herbicides by Cupriavidus oxalaticus strain X32.</title>
        <authorList>
            <person name="Sheng X."/>
        </authorList>
    </citation>
    <scope>NUCLEOTIDE SEQUENCE [LARGE SCALE GENOMIC DNA]</scope>
    <source>
        <strain evidence="4 5">X32</strain>
        <plasmid evidence="4 5">unnamed1</plasmid>
    </source>
</reference>
<evidence type="ECO:0000256" key="2">
    <source>
        <dbReference type="ARBA" id="ARBA00012438"/>
    </source>
</evidence>
<sequence length="89" mass="9109">MNGDSDDIRELRISTSQADAGCVVVTVCDPGPGFASQNPEQALAPSFTTKPTGLGMRLSICRSIIDAHGGELSIGNGVPPLDDDAGPAR</sequence>
<feature type="domain" description="Histidine kinase/HSP90-like ATPase" evidence="3">
    <location>
        <begin position="11"/>
        <end position="75"/>
    </location>
</feature>
<dbReference type="AlphaFoldDB" id="A0A4P7LS82"/>
<dbReference type="Proteomes" id="UP000295294">
    <property type="component" value="Plasmid unnamed1"/>
</dbReference>
<dbReference type="InterPro" id="IPR003594">
    <property type="entry name" value="HATPase_dom"/>
</dbReference>
<dbReference type="PRINTS" id="PR00344">
    <property type="entry name" value="BCTRLSENSOR"/>
</dbReference>